<organism evidence="1 2">
    <name type="scientific">Pseudomonas glycinae</name>
    <dbReference type="NCBI Taxonomy" id="1785145"/>
    <lineage>
        <taxon>Bacteria</taxon>
        <taxon>Pseudomonadati</taxon>
        <taxon>Pseudomonadota</taxon>
        <taxon>Gammaproteobacteria</taxon>
        <taxon>Pseudomonadales</taxon>
        <taxon>Pseudomonadaceae</taxon>
        <taxon>Pseudomonas</taxon>
    </lineage>
</organism>
<keyword evidence="2" id="KW-1185">Reference proteome</keyword>
<evidence type="ECO:0000313" key="1">
    <source>
        <dbReference type="EMBL" id="AMQ86687.1"/>
    </source>
</evidence>
<dbReference type="RefSeq" id="WP_064383778.1">
    <property type="nucleotide sequence ID" value="NZ_CP014205.2"/>
</dbReference>
<proteinExistence type="predicted"/>
<sequence>MTNDEQLQSVLDAELSFRITKPKSGEVSDSDLNNVGGVISALLSLAIVFVFRREDNGENTLLGTATTTLIPFPDPLDPEGGKIVAWTTPNLFWREGSHQIFAQYVVGGIGYNTSLQTFTVSQPLGLPVIANPGPKQIVHNRSVLVSGRLPENSTFIGVTVKVFLDQGQQPIGEDTPSTRSWKTSVDLAPGAHSIVAQSFKGGASTGRTAPVLFYVAPSALTKVAVDLADDKSVRFSGDGDDGSTVRLSIVSGPGGVAPPDVQVNNGRWETTAKNWPLGSYRMKAVQMISNSAGGWIDSMPHNFEVDL</sequence>
<name>A0ABM5ZSG6_9PSED</name>
<accession>A0ABM5ZSG6</accession>
<gene>
    <name evidence="1" type="ORF">AWU82_26230</name>
</gene>
<evidence type="ECO:0000313" key="2">
    <source>
        <dbReference type="Proteomes" id="UP000075187"/>
    </source>
</evidence>
<dbReference type="Proteomes" id="UP000075187">
    <property type="component" value="Chromosome"/>
</dbReference>
<dbReference type="EMBL" id="CP014205">
    <property type="protein sequence ID" value="AMQ86687.1"/>
    <property type="molecule type" value="Genomic_DNA"/>
</dbReference>
<protein>
    <submittedName>
        <fullName evidence="1">Uncharacterized protein</fullName>
    </submittedName>
</protein>
<reference evidence="1" key="1">
    <citation type="submission" date="2017-12" db="EMBL/GenBank/DDBJ databases">
        <title>Pseudomonas sp. MS586 complete sequence.</title>
        <authorList>
            <person name="Lu S."/>
            <person name="Deng P."/>
        </authorList>
    </citation>
    <scope>NUCLEOTIDE SEQUENCE</scope>
    <source>
        <strain evidence="1">MS586</strain>
    </source>
</reference>